<keyword evidence="10" id="KW-1185">Reference proteome</keyword>
<evidence type="ECO:0000256" key="7">
    <source>
        <dbReference type="ARBA" id="ARBA00023136"/>
    </source>
</evidence>
<sequence>MTASSPAATPVRPRNLMISLAARAFVKIGVLPVLVLVALVVFASMSDSFLTVENIHSALRQNSYIVIATLGQFIVLLAGGFDLSIGAVTALVSVSSAMAMVAQGESSSPLTAVLVGIAVGLLVGMGCGLVNALGIATLNINPFIMTLATASAFSGLALMLTSGVPVSGLPVEFSDWLGFNKILGIGVPIWIAALAAVGLWVMLTLTRPGRHIYSVGSSPKAAKLSGISEFRTLLLTYVAAGGFAAIGAVLLTARIETGEANLGASLPLQTIAAAVIGGVSLRGGSGRVIDAVLGAVFIGIVANGMNLAQINSYYQMIVTGAVLALAVVADRLRSRLAVAVYAGKV</sequence>
<feature type="transmembrane region" description="Helical" evidence="8">
    <location>
        <begin position="143"/>
        <end position="162"/>
    </location>
</feature>
<feature type="transmembrane region" description="Helical" evidence="8">
    <location>
        <begin position="20"/>
        <end position="43"/>
    </location>
</feature>
<keyword evidence="5 8" id="KW-0812">Transmembrane</keyword>
<feature type="transmembrane region" description="Helical" evidence="8">
    <location>
        <begin position="288"/>
        <end position="306"/>
    </location>
</feature>
<proteinExistence type="predicted"/>
<dbReference type="EMBL" id="JAPNNL010000060">
    <property type="protein sequence ID" value="MDA0635128.1"/>
    <property type="molecule type" value="Genomic_DNA"/>
</dbReference>
<organism evidence="9 10">
    <name type="scientific">Nonomuraea corallina</name>
    <dbReference type="NCBI Taxonomy" id="2989783"/>
    <lineage>
        <taxon>Bacteria</taxon>
        <taxon>Bacillati</taxon>
        <taxon>Actinomycetota</taxon>
        <taxon>Actinomycetes</taxon>
        <taxon>Streptosporangiales</taxon>
        <taxon>Streptosporangiaceae</taxon>
        <taxon>Nonomuraea</taxon>
    </lineage>
</organism>
<feature type="transmembrane region" description="Helical" evidence="8">
    <location>
        <begin position="312"/>
        <end position="329"/>
    </location>
</feature>
<keyword evidence="3" id="KW-1003">Cell membrane</keyword>
<evidence type="ECO:0000256" key="6">
    <source>
        <dbReference type="ARBA" id="ARBA00022989"/>
    </source>
</evidence>
<dbReference type="CDD" id="cd06579">
    <property type="entry name" value="TM_PBP1_transp_AraH_like"/>
    <property type="match status" value="1"/>
</dbReference>
<keyword evidence="7 8" id="KW-0472">Membrane</keyword>
<feature type="transmembrane region" description="Helical" evidence="8">
    <location>
        <begin position="182"/>
        <end position="203"/>
    </location>
</feature>
<protein>
    <submittedName>
        <fullName evidence="9">ABC transporter permease</fullName>
    </submittedName>
</protein>
<dbReference type="Pfam" id="PF02653">
    <property type="entry name" value="BPD_transp_2"/>
    <property type="match status" value="1"/>
</dbReference>
<keyword evidence="2" id="KW-0813">Transport</keyword>
<feature type="transmembrane region" description="Helical" evidence="8">
    <location>
        <begin position="261"/>
        <end position="281"/>
    </location>
</feature>
<feature type="transmembrane region" description="Helical" evidence="8">
    <location>
        <begin position="64"/>
        <end position="92"/>
    </location>
</feature>
<feature type="transmembrane region" description="Helical" evidence="8">
    <location>
        <begin position="233"/>
        <end position="255"/>
    </location>
</feature>
<dbReference type="PANTHER" id="PTHR32196">
    <property type="entry name" value="ABC TRANSPORTER PERMEASE PROTEIN YPHD-RELATED-RELATED"/>
    <property type="match status" value="1"/>
</dbReference>
<evidence type="ECO:0000256" key="5">
    <source>
        <dbReference type="ARBA" id="ARBA00022692"/>
    </source>
</evidence>
<evidence type="ECO:0000256" key="1">
    <source>
        <dbReference type="ARBA" id="ARBA00004651"/>
    </source>
</evidence>
<gene>
    <name evidence="9" type="ORF">OUY22_17045</name>
</gene>
<dbReference type="Proteomes" id="UP001144036">
    <property type="component" value="Unassembled WGS sequence"/>
</dbReference>
<dbReference type="PANTHER" id="PTHR32196:SF21">
    <property type="entry name" value="ABC TRANSPORTER PERMEASE PROTEIN YPHD-RELATED"/>
    <property type="match status" value="1"/>
</dbReference>
<keyword evidence="4" id="KW-0997">Cell inner membrane</keyword>
<comment type="caution">
    <text evidence="9">The sequence shown here is derived from an EMBL/GenBank/DDBJ whole genome shotgun (WGS) entry which is preliminary data.</text>
</comment>
<comment type="subcellular location">
    <subcellularLocation>
        <location evidence="1">Cell membrane</location>
        <topology evidence="1">Multi-pass membrane protein</topology>
    </subcellularLocation>
</comment>
<evidence type="ECO:0000313" key="9">
    <source>
        <dbReference type="EMBL" id="MDA0635128.1"/>
    </source>
</evidence>
<feature type="transmembrane region" description="Helical" evidence="8">
    <location>
        <begin position="112"/>
        <end position="136"/>
    </location>
</feature>
<dbReference type="RefSeq" id="WP_270155966.1">
    <property type="nucleotide sequence ID" value="NZ_JAPNNL010000060.1"/>
</dbReference>
<evidence type="ECO:0000256" key="4">
    <source>
        <dbReference type="ARBA" id="ARBA00022519"/>
    </source>
</evidence>
<reference evidence="9" key="1">
    <citation type="submission" date="2022-11" db="EMBL/GenBank/DDBJ databases">
        <title>Nonomuraea corallina sp. nov., a new species of the genus Nonomuraea isolated from sea side sediment in Thai sea.</title>
        <authorList>
            <person name="Ngamcharungchit C."/>
            <person name="Matsumoto A."/>
            <person name="Suriyachadkun C."/>
            <person name="Panbangred W."/>
            <person name="Inahashi Y."/>
            <person name="Intra B."/>
        </authorList>
    </citation>
    <scope>NUCLEOTIDE SEQUENCE</scope>
    <source>
        <strain evidence="9">MCN248</strain>
    </source>
</reference>
<accession>A0ABT4SD48</accession>
<evidence type="ECO:0000256" key="2">
    <source>
        <dbReference type="ARBA" id="ARBA00022448"/>
    </source>
</evidence>
<evidence type="ECO:0000256" key="3">
    <source>
        <dbReference type="ARBA" id="ARBA00022475"/>
    </source>
</evidence>
<evidence type="ECO:0000313" key="10">
    <source>
        <dbReference type="Proteomes" id="UP001144036"/>
    </source>
</evidence>
<evidence type="ECO:0000256" key="8">
    <source>
        <dbReference type="SAM" id="Phobius"/>
    </source>
</evidence>
<name>A0ABT4SD48_9ACTN</name>
<keyword evidence="6 8" id="KW-1133">Transmembrane helix</keyword>
<dbReference type="InterPro" id="IPR001851">
    <property type="entry name" value="ABC_transp_permease"/>
</dbReference>